<evidence type="ECO:0000313" key="2">
    <source>
        <dbReference type="EMBL" id="KAJ7678677.1"/>
    </source>
</evidence>
<dbReference type="Gene3D" id="3.40.50.80">
    <property type="entry name" value="Nucleotide-binding domain of ferredoxin-NADP reductase (FNR) module"/>
    <property type="match status" value="1"/>
</dbReference>
<dbReference type="PANTHER" id="PTHR42815:SF2">
    <property type="entry name" value="FAD-BINDING, PUTATIVE (AFU_ORTHOLOGUE AFUA_6G07600)-RELATED"/>
    <property type="match status" value="1"/>
</dbReference>
<dbReference type="Proteomes" id="UP001221757">
    <property type="component" value="Unassembled WGS sequence"/>
</dbReference>
<feature type="domain" description="Oxidoreductase FAD/NAD(P)-binding" evidence="1">
    <location>
        <begin position="502"/>
        <end position="612"/>
    </location>
</feature>
<gene>
    <name evidence="2" type="ORF">B0H17DRAFT_944209</name>
</gene>
<dbReference type="GO" id="GO:0016491">
    <property type="term" value="F:oxidoreductase activity"/>
    <property type="evidence" value="ECO:0007669"/>
    <property type="project" value="InterPro"/>
</dbReference>
<sequence length="633" mass="68530">MALHGWHRGENTIHLKLNTFNDYAVSTLYMSIQGDLPGEHAQFHTTCLHFLPVTTLDAAGRPWGSILAGHDGQPGFIQTPRYSTLSVDVKLWDGEPLAENSKLFEGEGSMLVAGIGIEFATRRRNKFAGAISRFKEVDSDGGIKLELRVNEAIGNCPKYITVRDLVPHPQTKPQIAYQESRLSPAQRLPDAAIALITGADTVFLGTSYKAYVQDSLLFPSHLGMNQRGGRPGFIRVVPSDGRTVVLPDFSGNRFMTSLGNIEATPLASLTFVDFTSGDILYLTGDAENLVGPDALKLMPFQKTVTTVSVTGYTLVRDALPVRQRAGTSPQRSPYSPPIRLLADETASVSLLDKSEGATALLAKIGLHNPSIATFTWNSSVDLRIKPGQAIIMDMSPLVGVPAYRHMAQNKPTSVNDDSIRTWTVSSSHPSSGTRQFSLTMREKPGGAVTGSLFAIARKLAELRPEALADSSPLGLRVGIVGVTGDFVLPPETNSLASKMLWVAGGIGITPFLSMLKALRPANGTRWDVRLLIATREPDVLLSLIDSAFDAEGSAVDFVVEVFTTNMKDVPELGRGIVLRRHTGRMPRDFFGAGELEGWDVYLCGSPEFEKAALAALAEGGAPEREVIREGFEY</sequence>
<reference evidence="2" key="1">
    <citation type="submission" date="2023-03" db="EMBL/GenBank/DDBJ databases">
        <title>Massive genome expansion in bonnet fungi (Mycena s.s.) driven by repeated elements and novel gene families across ecological guilds.</title>
        <authorList>
            <consortium name="Lawrence Berkeley National Laboratory"/>
            <person name="Harder C.B."/>
            <person name="Miyauchi S."/>
            <person name="Viragh M."/>
            <person name="Kuo A."/>
            <person name="Thoen E."/>
            <person name="Andreopoulos B."/>
            <person name="Lu D."/>
            <person name="Skrede I."/>
            <person name="Drula E."/>
            <person name="Henrissat B."/>
            <person name="Morin E."/>
            <person name="Kohler A."/>
            <person name="Barry K."/>
            <person name="LaButti K."/>
            <person name="Morin E."/>
            <person name="Salamov A."/>
            <person name="Lipzen A."/>
            <person name="Mereny Z."/>
            <person name="Hegedus B."/>
            <person name="Baldrian P."/>
            <person name="Stursova M."/>
            <person name="Weitz H."/>
            <person name="Taylor A."/>
            <person name="Grigoriev I.V."/>
            <person name="Nagy L.G."/>
            <person name="Martin F."/>
            <person name="Kauserud H."/>
        </authorList>
    </citation>
    <scope>NUCLEOTIDE SEQUENCE</scope>
    <source>
        <strain evidence="2">CBHHK067</strain>
    </source>
</reference>
<proteinExistence type="predicted"/>
<dbReference type="SUPFAM" id="SSF52343">
    <property type="entry name" value="Ferredoxin reductase-like, C-terminal NADP-linked domain"/>
    <property type="match status" value="1"/>
</dbReference>
<dbReference type="InterPro" id="IPR012349">
    <property type="entry name" value="Split_barrel_FMN-bd"/>
</dbReference>
<name>A0AAD7G8Y3_MYCRO</name>
<accession>A0AAD7G8Y3</accession>
<dbReference type="Pfam" id="PF00175">
    <property type="entry name" value="NAD_binding_1"/>
    <property type="match status" value="1"/>
</dbReference>
<protein>
    <recommendedName>
        <fullName evidence="1">Oxidoreductase FAD/NAD(P)-binding domain-containing protein</fullName>
    </recommendedName>
</protein>
<dbReference type="EMBL" id="JARKIE010000132">
    <property type="protein sequence ID" value="KAJ7678677.1"/>
    <property type="molecule type" value="Genomic_DNA"/>
</dbReference>
<dbReference type="AlphaFoldDB" id="A0AAD7G8Y3"/>
<dbReference type="PANTHER" id="PTHR42815">
    <property type="entry name" value="FAD-BINDING, PUTATIVE (AFU_ORTHOLOGUE AFUA_6G07600)-RELATED"/>
    <property type="match status" value="1"/>
</dbReference>
<organism evidence="2 3">
    <name type="scientific">Mycena rosella</name>
    <name type="common">Pink bonnet</name>
    <name type="synonym">Agaricus rosellus</name>
    <dbReference type="NCBI Taxonomy" id="1033263"/>
    <lineage>
        <taxon>Eukaryota</taxon>
        <taxon>Fungi</taxon>
        <taxon>Dikarya</taxon>
        <taxon>Basidiomycota</taxon>
        <taxon>Agaricomycotina</taxon>
        <taxon>Agaricomycetes</taxon>
        <taxon>Agaricomycetidae</taxon>
        <taxon>Agaricales</taxon>
        <taxon>Marasmiineae</taxon>
        <taxon>Mycenaceae</taxon>
        <taxon>Mycena</taxon>
    </lineage>
</organism>
<comment type="caution">
    <text evidence="2">The sequence shown here is derived from an EMBL/GenBank/DDBJ whole genome shotgun (WGS) entry which is preliminary data.</text>
</comment>
<keyword evidence="3" id="KW-1185">Reference proteome</keyword>
<dbReference type="PRINTS" id="PR00410">
    <property type="entry name" value="PHEHYDRXLASE"/>
</dbReference>
<dbReference type="InterPro" id="IPR039261">
    <property type="entry name" value="FNR_nucleotide-bd"/>
</dbReference>
<dbReference type="Gene3D" id="2.30.110.10">
    <property type="entry name" value="Electron Transport, Fmn-binding Protein, Chain A"/>
    <property type="match status" value="1"/>
</dbReference>
<evidence type="ECO:0000313" key="3">
    <source>
        <dbReference type="Proteomes" id="UP001221757"/>
    </source>
</evidence>
<evidence type="ECO:0000259" key="1">
    <source>
        <dbReference type="Pfam" id="PF00175"/>
    </source>
</evidence>
<dbReference type="InterPro" id="IPR001433">
    <property type="entry name" value="OxRdtase_FAD/NAD-bd"/>
</dbReference>